<dbReference type="EMBL" id="CM056742">
    <property type="protein sequence ID" value="KAJ8675270.1"/>
    <property type="molecule type" value="Genomic_DNA"/>
</dbReference>
<comment type="caution">
    <text evidence="1">The sequence shown here is derived from an EMBL/GenBank/DDBJ whole genome shotgun (WGS) entry which is preliminary data.</text>
</comment>
<gene>
    <name evidence="1" type="ORF">QAD02_011056</name>
</gene>
<name>A0ACC2P0E9_9HYME</name>
<sequence length="429" mass="50063">MIRYSQINMCVDKFLEISSYNPHDEIPKPWPRMVLPPHYLKEIRPPTKSRTPVVVDFNIYVVDINSINVEDMDFRVDMFIHQTWTESRLRIPLDVFEDEEDYVTLPPEFFDNIWQPDPYFLNSKVSEIAILNSKHSSVTLYKNKTVRFSARMHAIIACQMEFQFYPVDVQVCPMHIESFSYDSAKLKLKWGNAGVAVNPELKLLQYNLKDPLKAVESDNFINEKNGNFSRLIVFFQFERQIGHHLIQTFAPSTLVVVLSWFSFWLGVDAIPGRISLLVTSMLTLVTMFTGLRSDIPPVAYVKALDLWMAGCMFFVFSALGEFVVVKVLDLEYQKECEASNAYRRLPARLSIVEKSLTVWDYDCAYTPKSRHKRAGSRNLLQNTWIDPEVLIRRPKNRAKKIDKYSRVVFPVLFLAFSLLYWPILLWREA</sequence>
<organism evidence="1 2">
    <name type="scientific">Eretmocerus hayati</name>
    <dbReference type="NCBI Taxonomy" id="131215"/>
    <lineage>
        <taxon>Eukaryota</taxon>
        <taxon>Metazoa</taxon>
        <taxon>Ecdysozoa</taxon>
        <taxon>Arthropoda</taxon>
        <taxon>Hexapoda</taxon>
        <taxon>Insecta</taxon>
        <taxon>Pterygota</taxon>
        <taxon>Neoptera</taxon>
        <taxon>Endopterygota</taxon>
        <taxon>Hymenoptera</taxon>
        <taxon>Apocrita</taxon>
        <taxon>Proctotrupomorpha</taxon>
        <taxon>Chalcidoidea</taxon>
        <taxon>Aphelinidae</taxon>
        <taxon>Aphelininae</taxon>
        <taxon>Eretmocerus</taxon>
    </lineage>
</organism>
<keyword evidence="2" id="KW-1185">Reference proteome</keyword>
<evidence type="ECO:0000313" key="2">
    <source>
        <dbReference type="Proteomes" id="UP001239111"/>
    </source>
</evidence>
<dbReference type="Proteomes" id="UP001239111">
    <property type="component" value="Chromosome 2"/>
</dbReference>
<evidence type="ECO:0000313" key="1">
    <source>
        <dbReference type="EMBL" id="KAJ8675270.1"/>
    </source>
</evidence>
<proteinExistence type="predicted"/>
<accession>A0ACC2P0E9</accession>
<protein>
    <submittedName>
        <fullName evidence="1">Uncharacterized protein</fullName>
    </submittedName>
</protein>
<reference evidence="1" key="1">
    <citation type="submission" date="2023-04" db="EMBL/GenBank/DDBJ databases">
        <title>A chromosome-level genome assembly of the parasitoid wasp Eretmocerus hayati.</title>
        <authorList>
            <person name="Zhong Y."/>
            <person name="Liu S."/>
            <person name="Liu Y."/>
        </authorList>
    </citation>
    <scope>NUCLEOTIDE SEQUENCE</scope>
    <source>
        <strain evidence="1">ZJU_SS_LIU_2023</strain>
    </source>
</reference>